<dbReference type="EMBL" id="KL197740">
    <property type="protein sequence ID" value="KDQ52463.1"/>
    <property type="molecule type" value="Genomic_DNA"/>
</dbReference>
<evidence type="ECO:0000313" key="3">
    <source>
        <dbReference type="Proteomes" id="UP000027265"/>
    </source>
</evidence>
<dbReference type="OrthoDB" id="3266957at2759"/>
<protein>
    <submittedName>
        <fullName evidence="2">Uncharacterized protein</fullName>
    </submittedName>
</protein>
<feature type="region of interest" description="Disordered" evidence="1">
    <location>
        <begin position="223"/>
        <end position="296"/>
    </location>
</feature>
<sequence>MSANKDKSTSNPSSRRKKDANQTTETAPATPTPATKKRKTRSADQENVPSPNPTPQNNQANGPGKHPTLAQINADLKRQLDEAQALKTRAEEAKAQAERRLRKFRKASKKQTVEKAKVPRPKGSAGRKAKGFSLKVAMGLEKDGVTYSSILRSVRDLVTAAGLDCMEDFRNQPPAKLGEIYRVARERQKHLKNFTNNWPTAEIARQFLANRRKAEVNRRKALAEAGDVELGQNEEGGNPSRAAKKRKVTYEDDDEDEDEDDEQGDGNGEDDDDDEGDERDEGDEENCGASSVPMNV</sequence>
<evidence type="ECO:0000256" key="1">
    <source>
        <dbReference type="SAM" id="MobiDB-lite"/>
    </source>
</evidence>
<keyword evidence="3" id="KW-1185">Reference proteome</keyword>
<proteinExistence type="predicted"/>
<reference evidence="3" key="1">
    <citation type="journal article" date="2014" name="Proc. Natl. Acad. Sci. U.S.A.">
        <title>Extensive sampling of basidiomycete genomes demonstrates inadequacy of the white-rot/brown-rot paradigm for wood decay fungi.</title>
        <authorList>
            <person name="Riley R."/>
            <person name="Salamov A.A."/>
            <person name="Brown D.W."/>
            <person name="Nagy L.G."/>
            <person name="Floudas D."/>
            <person name="Held B.W."/>
            <person name="Levasseur A."/>
            <person name="Lombard V."/>
            <person name="Morin E."/>
            <person name="Otillar R."/>
            <person name="Lindquist E.A."/>
            <person name="Sun H."/>
            <person name="LaButti K.M."/>
            <person name="Schmutz J."/>
            <person name="Jabbour D."/>
            <person name="Luo H."/>
            <person name="Baker S.E."/>
            <person name="Pisabarro A.G."/>
            <person name="Walton J.D."/>
            <person name="Blanchette R.A."/>
            <person name="Henrissat B."/>
            <person name="Martin F."/>
            <person name="Cullen D."/>
            <person name="Hibbett D.S."/>
            <person name="Grigoriev I.V."/>
        </authorList>
    </citation>
    <scope>NUCLEOTIDE SEQUENCE [LARGE SCALE GENOMIC DNA]</scope>
    <source>
        <strain evidence="3">MUCL 33604</strain>
    </source>
</reference>
<dbReference type="Proteomes" id="UP000027265">
    <property type="component" value="Unassembled WGS sequence"/>
</dbReference>
<organism evidence="2 3">
    <name type="scientific">Jaapia argillacea MUCL 33604</name>
    <dbReference type="NCBI Taxonomy" id="933084"/>
    <lineage>
        <taxon>Eukaryota</taxon>
        <taxon>Fungi</taxon>
        <taxon>Dikarya</taxon>
        <taxon>Basidiomycota</taxon>
        <taxon>Agaricomycotina</taxon>
        <taxon>Agaricomycetes</taxon>
        <taxon>Agaricomycetidae</taxon>
        <taxon>Jaapiales</taxon>
        <taxon>Jaapiaceae</taxon>
        <taxon>Jaapia</taxon>
    </lineage>
</organism>
<dbReference type="AlphaFoldDB" id="A0A067PC49"/>
<dbReference type="STRING" id="933084.A0A067PC49"/>
<feature type="compositionally biased region" description="Polar residues" evidence="1">
    <location>
        <begin position="45"/>
        <end position="61"/>
    </location>
</feature>
<feature type="compositionally biased region" description="Basic residues" evidence="1">
    <location>
        <begin position="100"/>
        <end position="109"/>
    </location>
</feature>
<feature type="compositionally biased region" description="Low complexity" evidence="1">
    <location>
        <begin position="23"/>
        <end position="34"/>
    </location>
</feature>
<dbReference type="InParanoid" id="A0A067PC49"/>
<feature type="compositionally biased region" description="Basic and acidic residues" evidence="1">
    <location>
        <begin position="88"/>
        <end position="99"/>
    </location>
</feature>
<dbReference type="HOGENOM" id="CLU_940301_0_0_1"/>
<accession>A0A067PC49</accession>
<name>A0A067PC49_9AGAM</name>
<feature type="region of interest" description="Disordered" evidence="1">
    <location>
        <begin position="1"/>
        <end position="130"/>
    </location>
</feature>
<evidence type="ECO:0000313" key="2">
    <source>
        <dbReference type="EMBL" id="KDQ52463.1"/>
    </source>
</evidence>
<gene>
    <name evidence="2" type="ORF">JAAARDRAFT_40311</name>
</gene>
<feature type="compositionally biased region" description="Acidic residues" evidence="1">
    <location>
        <begin position="251"/>
        <end position="286"/>
    </location>
</feature>